<dbReference type="Gene3D" id="3.30.1540.10">
    <property type="entry name" value="formyl-coa transferase, domain 3"/>
    <property type="match status" value="1"/>
</dbReference>
<dbReference type="InterPro" id="IPR050509">
    <property type="entry name" value="CoA-transferase_III"/>
</dbReference>
<dbReference type="Proteomes" id="UP000217676">
    <property type="component" value="Chromosome"/>
</dbReference>
<dbReference type="GO" id="GO:0003824">
    <property type="term" value="F:catalytic activity"/>
    <property type="evidence" value="ECO:0007669"/>
    <property type="project" value="InterPro"/>
</dbReference>
<proteinExistence type="predicted"/>
<evidence type="ECO:0000313" key="2">
    <source>
        <dbReference type="EMBL" id="BAU84006.1"/>
    </source>
</evidence>
<dbReference type="Pfam" id="PF02515">
    <property type="entry name" value="CoA_transf_3"/>
    <property type="match status" value="1"/>
</dbReference>
<feature type="region of interest" description="Disordered" evidence="1">
    <location>
        <begin position="327"/>
        <end position="358"/>
    </location>
</feature>
<dbReference type="PANTHER" id="PTHR48228">
    <property type="entry name" value="SUCCINYL-COA--D-CITRAMALATE COA-TRANSFERASE"/>
    <property type="match status" value="1"/>
</dbReference>
<reference evidence="2 3" key="1">
    <citation type="journal article" date="2016" name="Genome Announc.">
        <title>Complete Genome Sequence of Thiostrepton-Producing Streptomyces laurentii ATCC 31255.</title>
        <authorList>
            <person name="Doi K."/>
            <person name="Fujino Y."/>
            <person name="Nagayoshi Y."/>
            <person name="Ohshima T."/>
            <person name="Ogata S."/>
        </authorList>
    </citation>
    <scope>NUCLEOTIDE SEQUENCE [LARGE SCALE GENOMIC DNA]</scope>
    <source>
        <strain evidence="2 3">ATCC 31255</strain>
    </source>
</reference>
<dbReference type="InterPro" id="IPR003673">
    <property type="entry name" value="CoA-Trfase_fam_III"/>
</dbReference>
<sequence>MGIASTEERATGTGTGVGPLAGLKVVELAAIGPGPFACMMLADLGAEVTRIDRADGRRSFEEWHQVLDRGRRARALDLKDPAGVAEVLDLVADADILVEGFRPGVAERLGLGPDACRERNPRLVYARMTGWGQDGPLAQVPGHDINYLALTGALDAIGEPGGPPVPPVNFLGDFAGGSMFLVAGVLAALYERQRTGLGQVVDAAIVDGVGALLGMLVGMSAAGQWRPERGANLLDGGAPFYTCYACADGGYVAVGALEERFYAALLRGLGLDGEGLLPDRADSANWTAIRREFEDRFAARDRDHWARLFEDTEACVTPVLSVAEAAAHPHHRARDSGPAAVAPRFSRGPAGLHRPRAR</sequence>
<name>A0A160P0C3_STRLU</name>
<dbReference type="PANTHER" id="PTHR48228:SF5">
    <property type="entry name" value="ALPHA-METHYLACYL-COA RACEMASE"/>
    <property type="match status" value="1"/>
</dbReference>
<organism evidence="2 3">
    <name type="scientific">Streptomyces laurentii</name>
    <dbReference type="NCBI Taxonomy" id="39478"/>
    <lineage>
        <taxon>Bacteria</taxon>
        <taxon>Bacillati</taxon>
        <taxon>Actinomycetota</taxon>
        <taxon>Actinomycetes</taxon>
        <taxon>Kitasatosporales</taxon>
        <taxon>Streptomycetaceae</taxon>
        <taxon>Streptomyces</taxon>
    </lineage>
</organism>
<dbReference type="KEGG" id="slau:SLA_3092"/>
<keyword evidence="3" id="KW-1185">Reference proteome</keyword>
<dbReference type="SUPFAM" id="SSF89796">
    <property type="entry name" value="CoA-transferase family III (CaiB/BaiF)"/>
    <property type="match status" value="1"/>
</dbReference>
<gene>
    <name evidence="2" type="ORF">SLA_3092</name>
</gene>
<dbReference type="InterPro" id="IPR044855">
    <property type="entry name" value="CoA-Trfase_III_dom3_sf"/>
</dbReference>
<accession>A0A160P0C3</accession>
<dbReference type="EMBL" id="AP017424">
    <property type="protein sequence ID" value="BAU84006.1"/>
    <property type="molecule type" value="Genomic_DNA"/>
</dbReference>
<dbReference type="InterPro" id="IPR023606">
    <property type="entry name" value="CoA-Trfase_III_dom_1_sf"/>
</dbReference>
<dbReference type="Gene3D" id="3.40.50.10540">
    <property type="entry name" value="Crotonobetainyl-coa:carnitine coa-transferase, domain 1"/>
    <property type="match status" value="1"/>
</dbReference>
<dbReference type="AlphaFoldDB" id="A0A160P0C3"/>
<evidence type="ECO:0000313" key="3">
    <source>
        <dbReference type="Proteomes" id="UP000217676"/>
    </source>
</evidence>
<protein>
    <submittedName>
        <fullName evidence="2">L-carnitine dehydratase/bile acid-inducible protein F</fullName>
    </submittedName>
</protein>
<evidence type="ECO:0000256" key="1">
    <source>
        <dbReference type="SAM" id="MobiDB-lite"/>
    </source>
</evidence>